<keyword evidence="3" id="KW-0812">Transmembrane</keyword>
<dbReference type="InterPro" id="IPR034201">
    <property type="entry name" value="RNPS1_RRM"/>
</dbReference>
<dbReference type="CDD" id="cd12365">
    <property type="entry name" value="RRM_RNPS1"/>
    <property type="match status" value="1"/>
</dbReference>
<feature type="region of interest" description="Disordered" evidence="2">
    <location>
        <begin position="99"/>
        <end position="133"/>
    </location>
</feature>
<dbReference type="GO" id="GO:0003723">
    <property type="term" value="F:RNA binding"/>
    <property type="evidence" value="ECO:0007669"/>
    <property type="project" value="UniProtKB-UniRule"/>
</dbReference>
<proteinExistence type="predicted"/>
<keyword evidence="1" id="KW-0694">RNA-binding</keyword>
<evidence type="ECO:0000259" key="4">
    <source>
        <dbReference type="PROSITE" id="PS50102"/>
    </source>
</evidence>
<accession>A0A9P4WM87</accession>
<feature type="domain" description="RRM" evidence="4">
    <location>
        <begin position="19"/>
        <end position="97"/>
    </location>
</feature>
<dbReference type="PROSITE" id="PS50102">
    <property type="entry name" value="RRM"/>
    <property type="match status" value="1"/>
</dbReference>
<reference evidence="5" key="1">
    <citation type="submission" date="2019-04" db="EMBL/GenBank/DDBJ databases">
        <title>Sequencing of skin fungus with MAO and IRED activity.</title>
        <authorList>
            <person name="Marsaioli A.J."/>
            <person name="Bonatto J.M.C."/>
            <person name="Reis Junior O."/>
        </authorList>
    </citation>
    <scope>NUCLEOTIDE SEQUENCE</scope>
    <source>
        <strain evidence="5">28M1</strain>
    </source>
</reference>
<dbReference type="InterPro" id="IPR021514">
    <property type="entry name" value="DUF3176"/>
</dbReference>
<organism evidence="5 6">
    <name type="scientific">Didymella heteroderae</name>
    <dbReference type="NCBI Taxonomy" id="1769908"/>
    <lineage>
        <taxon>Eukaryota</taxon>
        <taxon>Fungi</taxon>
        <taxon>Dikarya</taxon>
        <taxon>Ascomycota</taxon>
        <taxon>Pezizomycotina</taxon>
        <taxon>Dothideomycetes</taxon>
        <taxon>Pleosporomycetidae</taxon>
        <taxon>Pleosporales</taxon>
        <taxon>Pleosporineae</taxon>
        <taxon>Didymellaceae</taxon>
        <taxon>Didymella</taxon>
    </lineage>
</organism>
<name>A0A9P4WM87_9PLEO</name>
<dbReference type="Proteomes" id="UP000758155">
    <property type="component" value="Unassembled WGS sequence"/>
</dbReference>
<dbReference type="OrthoDB" id="5376804at2759"/>
<evidence type="ECO:0000256" key="2">
    <source>
        <dbReference type="SAM" id="MobiDB-lite"/>
    </source>
</evidence>
<dbReference type="InterPro" id="IPR000504">
    <property type="entry name" value="RRM_dom"/>
</dbReference>
<comment type="caution">
    <text evidence="5">The sequence shown here is derived from an EMBL/GenBank/DDBJ whole genome shotgun (WGS) entry which is preliminary data.</text>
</comment>
<dbReference type="InterPro" id="IPR035979">
    <property type="entry name" value="RBD_domain_sf"/>
</dbReference>
<protein>
    <recommendedName>
        <fullName evidence="4">RRM domain-containing protein</fullName>
    </recommendedName>
</protein>
<evidence type="ECO:0000313" key="6">
    <source>
        <dbReference type="Proteomes" id="UP000758155"/>
    </source>
</evidence>
<dbReference type="Pfam" id="PF11374">
    <property type="entry name" value="DUF3176"/>
    <property type="match status" value="1"/>
</dbReference>
<keyword evidence="6" id="KW-1185">Reference proteome</keyword>
<evidence type="ECO:0000256" key="1">
    <source>
        <dbReference type="PROSITE-ProRule" id="PRU00176"/>
    </source>
</evidence>
<dbReference type="EMBL" id="SWKV01000052">
    <property type="protein sequence ID" value="KAF3036192.1"/>
    <property type="molecule type" value="Genomic_DNA"/>
</dbReference>
<evidence type="ECO:0000313" key="5">
    <source>
        <dbReference type="EMBL" id="KAF3036192.1"/>
    </source>
</evidence>
<gene>
    <name evidence="5" type="ORF">E8E12_006250</name>
</gene>
<dbReference type="SUPFAM" id="SSF54928">
    <property type="entry name" value="RNA-binding domain, RBD"/>
    <property type="match status" value="1"/>
</dbReference>
<dbReference type="PANTHER" id="PTHR35394:SF5">
    <property type="entry name" value="DUF3176 DOMAIN-CONTAINING PROTEIN"/>
    <property type="match status" value="1"/>
</dbReference>
<keyword evidence="3" id="KW-0472">Membrane</keyword>
<dbReference type="PANTHER" id="PTHR35394">
    <property type="entry name" value="DUF3176 DOMAIN-CONTAINING PROTEIN"/>
    <property type="match status" value="1"/>
</dbReference>
<feature type="compositionally biased region" description="Pro residues" evidence="2">
    <location>
        <begin position="104"/>
        <end position="115"/>
    </location>
</feature>
<dbReference type="Gene3D" id="3.30.70.330">
    <property type="match status" value="1"/>
</dbReference>
<feature type="transmembrane region" description="Helical" evidence="3">
    <location>
        <begin position="669"/>
        <end position="692"/>
    </location>
</feature>
<dbReference type="InterPro" id="IPR012677">
    <property type="entry name" value="Nucleotide-bd_a/b_plait_sf"/>
</dbReference>
<sequence length="772" mass="86471">MDAEATHQMADGSPAPRSAKIVVEALTKNVKEDHIREIFGKYGTIKDLRMPMNPVFNVNRGTAYIMYEEIDDAERAIAKMHEAQLDGAKIQVSIVLPRRRFSQTPPPRRGGPPPRYQDAYNGHGGGGPPGAYRPPPMDGYGVPDFPGGVTFNTVISTYSVLIRAGAGLVVAEGLSHLKWAWFAERQRVLNDIAVYDNASRGPWGAAYLICLLKWHDVVASSGAVITPMLLALDPFTQQIIRRFPCTRPTIGVEARIMRTQYSLGYDYPNGLPGYDFQVGYQGYIYRAMLGLPTSQELFSCPSGHCVFGEFSTLAWTSSCTNVSDQLREKRGAQGAVSTPGVDSTWLTMNFTLPGCYINAKNPTLHRFWKNDSDLNSQSEFSEGLAVSACDDKINWIIWNETTLGASAYQCYLQPCVKTLRAEVTKGTLVETLISQVDIAANKTGGSHWYTFSAVDLQSLDRPTTQRYKLEKMGYKLEGGVRFLPYDTAFVNPSYLPPFQTEPASDKCPLVYPLLLCPQAFINSTEHDWMDNNDSPCCNVNDNTTYQRYPYPRASYVSTNILNLIPLSSLLYQALPPPDILQMFAGSMTLPPQSETSVAFDAFSRRAYYEAIEERGNQQILKPGSLEKVEEFMKNLSDAMSVHMRVHGHPNYSTPAIGTVMKETTCIHIAWSWVTYSTIIVLLLLAFFIATIWQGRRAQQRLRKRCREEHDCTFDFKSNAVDLLLHGLDQETLQECSEVTKENKTKAGKERAKRMRVRLVPTSKRLRLSSMAE</sequence>
<dbReference type="SMART" id="SM00360">
    <property type="entry name" value="RRM"/>
    <property type="match status" value="1"/>
</dbReference>
<keyword evidence="3" id="KW-1133">Transmembrane helix</keyword>
<evidence type="ECO:0000256" key="3">
    <source>
        <dbReference type="SAM" id="Phobius"/>
    </source>
</evidence>
<dbReference type="AlphaFoldDB" id="A0A9P4WM87"/>
<dbReference type="Pfam" id="PF00076">
    <property type="entry name" value="RRM_1"/>
    <property type="match status" value="1"/>
</dbReference>